<gene>
    <name evidence="8" type="ORF">P0M35_07825</name>
</gene>
<evidence type="ECO:0000256" key="5">
    <source>
        <dbReference type="PROSITE-ProRule" id="PRU00169"/>
    </source>
</evidence>
<keyword evidence="1 5" id="KW-0597">Phosphoprotein</keyword>
<comment type="caution">
    <text evidence="8">The sequence shown here is derived from an EMBL/GenBank/DDBJ whole genome shotgun (WGS) entry which is preliminary data.</text>
</comment>
<dbReference type="PROSITE" id="PS50110">
    <property type="entry name" value="RESPONSE_REGULATORY"/>
    <property type="match status" value="1"/>
</dbReference>
<keyword evidence="2" id="KW-0805">Transcription regulation</keyword>
<feature type="domain" description="HTH luxR-type" evidence="6">
    <location>
        <begin position="153"/>
        <end position="218"/>
    </location>
</feature>
<dbReference type="SMART" id="SM00421">
    <property type="entry name" value="HTH_LUXR"/>
    <property type="match status" value="1"/>
</dbReference>
<feature type="modified residue" description="4-aspartylphosphate" evidence="5">
    <location>
        <position position="56"/>
    </location>
</feature>
<evidence type="ECO:0000313" key="8">
    <source>
        <dbReference type="EMBL" id="MDF1612056.1"/>
    </source>
</evidence>
<dbReference type="CDD" id="cd06170">
    <property type="entry name" value="LuxR_C_like"/>
    <property type="match status" value="1"/>
</dbReference>
<dbReference type="InterPro" id="IPR000792">
    <property type="entry name" value="Tscrpt_reg_LuxR_C"/>
</dbReference>
<dbReference type="AlphaFoldDB" id="A0AAE3NW83"/>
<dbReference type="GO" id="GO:0003677">
    <property type="term" value="F:DNA binding"/>
    <property type="evidence" value="ECO:0007669"/>
    <property type="project" value="UniProtKB-KW"/>
</dbReference>
<dbReference type="Proteomes" id="UP001221302">
    <property type="component" value="Unassembled WGS sequence"/>
</dbReference>
<keyword evidence="9" id="KW-1185">Reference proteome</keyword>
<keyword evidence="3" id="KW-0238">DNA-binding</keyword>
<evidence type="ECO:0000259" key="7">
    <source>
        <dbReference type="PROSITE" id="PS50110"/>
    </source>
</evidence>
<accession>A0AAE3NW83</accession>
<dbReference type="PRINTS" id="PR00038">
    <property type="entry name" value="HTHLUXR"/>
</dbReference>
<dbReference type="PANTHER" id="PTHR43214:SF41">
    <property type="entry name" value="NITRATE_NITRITE RESPONSE REGULATOR PROTEIN NARP"/>
    <property type="match status" value="1"/>
</dbReference>
<dbReference type="InterPro" id="IPR011006">
    <property type="entry name" value="CheY-like_superfamily"/>
</dbReference>
<dbReference type="Gene3D" id="3.40.50.2300">
    <property type="match status" value="1"/>
</dbReference>
<evidence type="ECO:0000256" key="3">
    <source>
        <dbReference type="ARBA" id="ARBA00023125"/>
    </source>
</evidence>
<dbReference type="Pfam" id="PF00072">
    <property type="entry name" value="Response_reg"/>
    <property type="match status" value="1"/>
</dbReference>
<dbReference type="Pfam" id="PF00196">
    <property type="entry name" value="GerE"/>
    <property type="match status" value="1"/>
</dbReference>
<keyword evidence="4" id="KW-0804">Transcription</keyword>
<dbReference type="SMART" id="SM00448">
    <property type="entry name" value="REC"/>
    <property type="match status" value="1"/>
</dbReference>
<dbReference type="EMBL" id="JARGDL010000009">
    <property type="protein sequence ID" value="MDF1612056.1"/>
    <property type="molecule type" value="Genomic_DNA"/>
</dbReference>
<dbReference type="InterPro" id="IPR039420">
    <property type="entry name" value="WalR-like"/>
</dbReference>
<sequence>MTEIKIILADDHNIVRAGVRSLLDKIPGMKVIAETGNGREVIDLIRKYRPDIVLLDISMPELNGLEVTQLVSKEFPEIGIIILSVHKSEEYVLQALHFGASGYLLKDTAADELEIAINAVARGEKYLAPFVSKQVVENLLMQIESKNIKKKCKQLPLEIMTPRQREILQLIAEGNSTKEIAFKLNVSIKTVESHRKQLMDRLQIHDIAGLVRYAIKIGIVSSEK</sequence>
<dbReference type="InterPro" id="IPR016032">
    <property type="entry name" value="Sig_transdc_resp-reg_C-effctor"/>
</dbReference>
<evidence type="ECO:0000313" key="9">
    <source>
        <dbReference type="Proteomes" id="UP001221302"/>
    </source>
</evidence>
<name>A0AAE3NW83_9BACT</name>
<dbReference type="PROSITE" id="PS50043">
    <property type="entry name" value="HTH_LUXR_2"/>
    <property type="match status" value="1"/>
</dbReference>
<organism evidence="8 9">
    <name type="scientific">Stygiobacter electus</name>
    <dbReference type="NCBI Taxonomy" id="3032292"/>
    <lineage>
        <taxon>Bacteria</taxon>
        <taxon>Pseudomonadati</taxon>
        <taxon>Ignavibacteriota</taxon>
        <taxon>Ignavibacteria</taxon>
        <taxon>Ignavibacteriales</taxon>
        <taxon>Melioribacteraceae</taxon>
        <taxon>Stygiobacter</taxon>
    </lineage>
</organism>
<evidence type="ECO:0000256" key="2">
    <source>
        <dbReference type="ARBA" id="ARBA00023015"/>
    </source>
</evidence>
<dbReference type="GO" id="GO:0000160">
    <property type="term" value="P:phosphorelay signal transduction system"/>
    <property type="evidence" value="ECO:0007669"/>
    <property type="project" value="InterPro"/>
</dbReference>
<dbReference type="InterPro" id="IPR001789">
    <property type="entry name" value="Sig_transdc_resp-reg_receiver"/>
</dbReference>
<proteinExistence type="predicted"/>
<dbReference type="CDD" id="cd17535">
    <property type="entry name" value="REC_NarL-like"/>
    <property type="match status" value="1"/>
</dbReference>
<reference evidence="8" key="1">
    <citation type="submission" date="2023-03" db="EMBL/GenBank/DDBJ databases">
        <title>Stygiobacter electus gen. nov., sp. nov., facultatively anaerobic thermotolerant bacterium of the class Ignavibacteria from a well of Yessentuki mineral water deposit.</title>
        <authorList>
            <person name="Podosokorskaya O.A."/>
            <person name="Elcheninov A.G."/>
            <person name="Petrova N.F."/>
            <person name="Zavarzina D.G."/>
            <person name="Kublanov I.V."/>
            <person name="Merkel A.Y."/>
        </authorList>
    </citation>
    <scope>NUCLEOTIDE SEQUENCE</scope>
    <source>
        <strain evidence="8">09-Me</strain>
    </source>
</reference>
<dbReference type="GO" id="GO:0006355">
    <property type="term" value="P:regulation of DNA-templated transcription"/>
    <property type="evidence" value="ECO:0007669"/>
    <property type="project" value="InterPro"/>
</dbReference>
<feature type="domain" description="Response regulatory" evidence="7">
    <location>
        <begin position="5"/>
        <end position="121"/>
    </location>
</feature>
<dbReference type="PANTHER" id="PTHR43214">
    <property type="entry name" value="TWO-COMPONENT RESPONSE REGULATOR"/>
    <property type="match status" value="1"/>
</dbReference>
<dbReference type="InterPro" id="IPR058245">
    <property type="entry name" value="NreC/VraR/RcsB-like_REC"/>
</dbReference>
<protein>
    <submittedName>
        <fullName evidence="8">Response regulator transcription factor</fullName>
    </submittedName>
</protein>
<evidence type="ECO:0000256" key="4">
    <source>
        <dbReference type="ARBA" id="ARBA00023163"/>
    </source>
</evidence>
<dbReference type="SUPFAM" id="SSF46894">
    <property type="entry name" value="C-terminal effector domain of the bipartite response regulators"/>
    <property type="match status" value="1"/>
</dbReference>
<dbReference type="RefSeq" id="WP_321535824.1">
    <property type="nucleotide sequence ID" value="NZ_JARGDL010000009.1"/>
</dbReference>
<evidence type="ECO:0000256" key="1">
    <source>
        <dbReference type="ARBA" id="ARBA00022553"/>
    </source>
</evidence>
<evidence type="ECO:0000259" key="6">
    <source>
        <dbReference type="PROSITE" id="PS50043"/>
    </source>
</evidence>
<dbReference type="SUPFAM" id="SSF52172">
    <property type="entry name" value="CheY-like"/>
    <property type="match status" value="1"/>
</dbReference>